<evidence type="ECO:0000313" key="3">
    <source>
        <dbReference type="EMBL" id="BEI94875.1"/>
    </source>
</evidence>
<feature type="transmembrane region" description="Helical" evidence="1">
    <location>
        <begin position="25"/>
        <end position="51"/>
    </location>
</feature>
<reference evidence="3" key="1">
    <citation type="journal article" date="2023" name="BMC Genomics">
        <title>Chromosome-level genome assemblies of Cutaneotrichosporon spp. (Trichosporonales, Basidiomycota) reveal imbalanced evolution between nucleotide sequences and chromosome synteny.</title>
        <authorList>
            <person name="Kobayashi Y."/>
            <person name="Kayamori A."/>
            <person name="Aoki K."/>
            <person name="Shiwa Y."/>
            <person name="Matsutani M."/>
            <person name="Fujita N."/>
            <person name="Sugita T."/>
            <person name="Iwasaki W."/>
            <person name="Tanaka N."/>
            <person name="Takashima M."/>
        </authorList>
    </citation>
    <scope>NUCLEOTIDE SEQUENCE</scope>
    <source>
        <strain evidence="3">HIS019</strain>
    </source>
</reference>
<dbReference type="InterPro" id="IPR045339">
    <property type="entry name" value="DUF6534"/>
</dbReference>
<keyword evidence="1" id="KW-0812">Transmembrane</keyword>
<gene>
    <name evidence="3" type="ORF">CcaverHIS019_0704560</name>
</gene>
<feature type="transmembrane region" description="Helical" evidence="1">
    <location>
        <begin position="146"/>
        <end position="170"/>
    </location>
</feature>
<dbReference type="EMBL" id="AP028219">
    <property type="protein sequence ID" value="BEI94875.1"/>
    <property type="molecule type" value="Genomic_DNA"/>
</dbReference>
<organism evidence="3 4">
    <name type="scientific">Cutaneotrichosporon cavernicola</name>
    <dbReference type="NCBI Taxonomy" id="279322"/>
    <lineage>
        <taxon>Eukaryota</taxon>
        <taxon>Fungi</taxon>
        <taxon>Dikarya</taxon>
        <taxon>Basidiomycota</taxon>
        <taxon>Agaricomycotina</taxon>
        <taxon>Tremellomycetes</taxon>
        <taxon>Trichosporonales</taxon>
        <taxon>Trichosporonaceae</taxon>
        <taxon>Cutaneotrichosporon</taxon>
    </lineage>
</organism>
<dbReference type="GeneID" id="85498745"/>
<name>A0AA48QZ24_9TREE</name>
<protein>
    <recommendedName>
        <fullName evidence="2">DUF6534 domain-containing protein</fullName>
    </recommendedName>
</protein>
<sequence>MTRPGVLPHPTEEEAAAMFKPRQTFSLACMFAGLFIDTYLMGIFLMLLVRYMKSAHQKGDTNWTRLCVIGATLGTLAASAYQWWLVSHRFVTNFGRYQSFFEATPGSWFPLLDCAHPICNSDAGITALFTQSFFTHRAFLLNGRNWFLVITPVLLMCGSLACTLAVKIIFASLSSTRDAKFVYIPTVIWLSFSTSTDVIITGAILHGLIKSRTGWSRTNLLITRLVRLTLEAQIPATMSAIIYLAAFLSIAIVYFQSKLYVIGLLYSLNVREALQGMGSQIHDTSSRDDFWSPPVTTIHVPVDGGTASVAAAA</sequence>
<dbReference type="Pfam" id="PF20152">
    <property type="entry name" value="DUF6534"/>
    <property type="match status" value="1"/>
</dbReference>
<keyword evidence="1" id="KW-0472">Membrane</keyword>
<evidence type="ECO:0000256" key="1">
    <source>
        <dbReference type="SAM" id="Phobius"/>
    </source>
</evidence>
<dbReference type="RefSeq" id="XP_060460140.1">
    <property type="nucleotide sequence ID" value="XM_060603891.1"/>
</dbReference>
<dbReference type="AlphaFoldDB" id="A0AA48QZ24"/>
<keyword evidence="1" id="KW-1133">Transmembrane helix</keyword>
<feature type="transmembrane region" description="Helical" evidence="1">
    <location>
        <begin position="182"/>
        <end position="209"/>
    </location>
</feature>
<evidence type="ECO:0000259" key="2">
    <source>
        <dbReference type="Pfam" id="PF20152"/>
    </source>
</evidence>
<dbReference type="Proteomes" id="UP001233271">
    <property type="component" value="Chromosome 7b"/>
</dbReference>
<dbReference type="KEGG" id="ccac:CcaHIS019_0704560"/>
<feature type="transmembrane region" description="Helical" evidence="1">
    <location>
        <begin position="234"/>
        <end position="255"/>
    </location>
</feature>
<feature type="domain" description="DUF6534" evidence="2">
    <location>
        <begin position="194"/>
        <end position="272"/>
    </location>
</feature>
<proteinExistence type="predicted"/>
<feature type="transmembrane region" description="Helical" evidence="1">
    <location>
        <begin position="63"/>
        <end position="84"/>
    </location>
</feature>
<keyword evidence="4" id="KW-1185">Reference proteome</keyword>
<dbReference type="PANTHER" id="PTHR40465">
    <property type="entry name" value="CHROMOSOME 1, WHOLE GENOME SHOTGUN SEQUENCE"/>
    <property type="match status" value="1"/>
</dbReference>
<evidence type="ECO:0000313" key="4">
    <source>
        <dbReference type="Proteomes" id="UP001233271"/>
    </source>
</evidence>
<accession>A0AA48QZ24</accession>
<dbReference type="PANTHER" id="PTHR40465:SF1">
    <property type="entry name" value="DUF6534 DOMAIN-CONTAINING PROTEIN"/>
    <property type="match status" value="1"/>
</dbReference>